<reference evidence="2 3" key="2">
    <citation type="submission" date="2017-04" db="EMBL/GenBank/DDBJ databases">
        <title>CpG methylation of centromeres and impact of large insertions on vertebrate speciation.</title>
        <authorList>
            <person name="Ichikawa K."/>
            <person name="Yoshimura J."/>
            <person name="Morishita S."/>
        </authorList>
    </citation>
    <scope>NUCLEOTIDE SEQUENCE</scope>
    <source>
        <strain evidence="2 3">HSOK</strain>
    </source>
</reference>
<dbReference type="AlphaFoldDB" id="A0A3P9H2K1"/>
<organism evidence="2 3">
    <name type="scientific">Oryzias latipes</name>
    <name type="common">Japanese rice fish</name>
    <name type="synonym">Japanese killifish</name>
    <dbReference type="NCBI Taxonomy" id="8090"/>
    <lineage>
        <taxon>Eukaryota</taxon>
        <taxon>Metazoa</taxon>
        <taxon>Chordata</taxon>
        <taxon>Craniata</taxon>
        <taxon>Vertebrata</taxon>
        <taxon>Euteleostomi</taxon>
        <taxon>Actinopterygii</taxon>
        <taxon>Neopterygii</taxon>
        <taxon>Teleostei</taxon>
        <taxon>Neoteleostei</taxon>
        <taxon>Acanthomorphata</taxon>
        <taxon>Ovalentaria</taxon>
        <taxon>Atherinomorphae</taxon>
        <taxon>Beloniformes</taxon>
        <taxon>Adrianichthyidae</taxon>
        <taxon>Oryziinae</taxon>
        <taxon>Oryzias</taxon>
    </lineage>
</organism>
<proteinExistence type="predicted"/>
<reference key="1">
    <citation type="journal article" date="2007" name="Nature">
        <title>The medaka draft genome and insights into vertebrate genome evolution.</title>
        <authorList>
            <person name="Kasahara M."/>
            <person name="Naruse K."/>
            <person name="Sasaki S."/>
            <person name="Nakatani Y."/>
            <person name="Qu W."/>
            <person name="Ahsan B."/>
            <person name="Yamada T."/>
            <person name="Nagayasu Y."/>
            <person name="Doi K."/>
            <person name="Kasai Y."/>
            <person name="Jindo T."/>
            <person name="Kobayashi D."/>
            <person name="Shimada A."/>
            <person name="Toyoda A."/>
            <person name="Kuroki Y."/>
            <person name="Fujiyama A."/>
            <person name="Sasaki T."/>
            <person name="Shimizu A."/>
            <person name="Asakawa S."/>
            <person name="Shimizu N."/>
            <person name="Hashimoto S."/>
            <person name="Yang J."/>
            <person name="Lee Y."/>
            <person name="Matsushima K."/>
            <person name="Sugano S."/>
            <person name="Sakaizumi M."/>
            <person name="Narita T."/>
            <person name="Ohishi K."/>
            <person name="Haga S."/>
            <person name="Ohta F."/>
            <person name="Nomoto H."/>
            <person name="Nogata K."/>
            <person name="Morishita T."/>
            <person name="Endo T."/>
            <person name="Shin-I T."/>
            <person name="Takeda H."/>
            <person name="Morishita S."/>
            <person name="Kohara Y."/>
        </authorList>
    </citation>
    <scope>NUCLEOTIDE SEQUENCE [LARGE SCALE GENOMIC DNA]</scope>
    <source>
        <strain>Hd-rR</strain>
    </source>
</reference>
<keyword evidence="1" id="KW-1133">Transmembrane helix</keyword>
<keyword evidence="1" id="KW-0812">Transmembrane</keyword>
<evidence type="ECO:0000313" key="2">
    <source>
        <dbReference type="Ensembl" id="ENSORLP00015001693.1"/>
    </source>
</evidence>
<feature type="transmembrane region" description="Helical" evidence="1">
    <location>
        <begin position="20"/>
        <end position="37"/>
    </location>
</feature>
<sequence length="85" mass="9459">MSSSGAVLSFWVFNRKGTAAVTWIKIVVVILLMLPSVHPKKLELAFMFIQNAVLSLEDSKPLKGHLLTLKNVSLSESSRMDYLLV</sequence>
<keyword evidence="1" id="KW-0472">Membrane</keyword>
<evidence type="ECO:0000313" key="3">
    <source>
        <dbReference type="Proteomes" id="UP000265200"/>
    </source>
</evidence>
<evidence type="ECO:0000256" key="1">
    <source>
        <dbReference type="SAM" id="Phobius"/>
    </source>
</evidence>
<protein>
    <submittedName>
        <fullName evidence="2">Uncharacterized protein</fullName>
    </submittedName>
</protein>
<reference evidence="2" key="4">
    <citation type="submission" date="2025-09" db="UniProtKB">
        <authorList>
            <consortium name="Ensembl"/>
        </authorList>
    </citation>
    <scope>IDENTIFICATION</scope>
    <source>
        <strain evidence="2">HSOK</strain>
    </source>
</reference>
<name>A0A3P9H2K1_ORYLA</name>
<reference evidence="2" key="3">
    <citation type="submission" date="2025-08" db="UniProtKB">
        <authorList>
            <consortium name="Ensembl"/>
        </authorList>
    </citation>
    <scope>IDENTIFICATION</scope>
    <source>
        <strain evidence="2">HSOK</strain>
    </source>
</reference>
<accession>A0A3P9H2K1</accession>
<dbReference type="Proteomes" id="UP000265200">
    <property type="component" value="Chromosome 6"/>
</dbReference>
<dbReference type="Ensembl" id="ENSORLT00015012211.1">
    <property type="protein sequence ID" value="ENSORLP00015001693.1"/>
    <property type="gene ID" value="ENSORLG00015002330.1"/>
</dbReference>